<evidence type="ECO:0000256" key="1">
    <source>
        <dbReference type="SAM" id="SignalP"/>
    </source>
</evidence>
<proteinExistence type="predicted"/>
<feature type="signal peptide" evidence="1">
    <location>
        <begin position="1"/>
        <end position="21"/>
    </location>
</feature>
<name>A0ABY6BBH0_9GAMM</name>
<dbReference type="Pfam" id="PF07995">
    <property type="entry name" value="GSDH"/>
    <property type="match status" value="2"/>
</dbReference>
<dbReference type="PANTHER" id="PTHR19328:SF75">
    <property type="entry name" value="ALDOSE SUGAR DEHYDROGENASE YLII"/>
    <property type="match status" value="1"/>
</dbReference>
<feature type="domain" description="Glucose/Sorbosone dehydrogenase" evidence="2">
    <location>
        <begin position="39"/>
        <end position="177"/>
    </location>
</feature>
<protein>
    <submittedName>
        <fullName evidence="3">PQQ-dependent sugar dehydrogenase</fullName>
    </submittedName>
</protein>
<feature type="chain" id="PRO_5045779327" evidence="1">
    <location>
        <begin position="22"/>
        <end position="443"/>
    </location>
</feature>
<dbReference type="PANTHER" id="PTHR19328">
    <property type="entry name" value="HEDGEHOG-INTERACTING PROTEIN"/>
    <property type="match status" value="1"/>
</dbReference>
<keyword evidence="1" id="KW-0732">Signal</keyword>
<dbReference type="InterPro" id="IPR011042">
    <property type="entry name" value="6-blade_b-propeller_TolB-like"/>
</dbReference>
<sequence length="443" mass="46029">MRSLISRLLFGLCAISPFAMAAPPGDLALTPVVTSGIGSPIAIRHAGDGSGRLFIAGRYGQIWIKPAGSSSVLATPFINLSGTAPFGLSISGEGGLLSMAFHPNYASNRLFYVHYTDGSGDTAVVRYTASAANPNIADTATAQVVIRIDQDSNYHKGGDLHFGPDGYLYVSLGDGAGGNGTDGCNRAQTLRPSQLAANDANHSDCPADAAFTNSGGSTRSRALLGKILRIDVNQTTAAGTNELCAANANGSANYGIPAGNPYAGTAGTAGNCDEIWAYGLRNPFRFSFDRQTGQMFIGDVGESQMEEIDMAAPGTGGVNYGWDLCEGTSGNCAGSTPPILTYTHTANAGPCASVTGGVRYRGAISGMSGTYIYADFCSGRIHFGVQNGGTWSSTQWQDGTDLLYTGFGEDEAGEVYLTEMDGDRVLRFTSSQTDVIFADGFGD</sequence>
<dbReference type="InterPro" id="IPR012938">
    <property type="entry name" value="Glc/Sorbosone_DH"/>
</dbReference>
<dbReference type="EMBL" id="CP104694">
    <property type="protein sequence ID" value="UXI66886.1"/>
    <property type="molecule type" value="Genomic_DNA"/>
</dbReference>
<accession>A0ABY6BBH0</accession>
<dbReference type="RefSeq" id="WP_261693866.1">
    <property type="nucleotide sequence ID" value="NZ_CP104694.1"/>
</dbReference>
<dbReference type="InterPro" id="IPR011041">
    <property type="entry name" value="Quinoprot_gluc/sorb_DH_b-prop"/>
</dbReference>
<gene>
    <name evidence="3" type="ORF">N4264_19315</name>
</gene>
<dbReference type="SUPFAM" id="SSF50952">
    <property type="entry name" value="Soluble quinoprotein glucose dehydrogenase"/>
    <property type="match status" value="1"/>
</dbReference>
<evidence type="ECO:0000259" key="2">
    <source>
        <dbReference type="Pfam" id="PF07995"/>
    </source>
</evidence>
<keyword evidence="4" id="KW-1185">Reference proteome</keyword>
<evidence type="ECO:0000313" key="4">
    <source>
        <dbReference type="Proteomes" id="UP001064632"/>
    </source>
</evidence>
<reference evidence="3" key="1">
    <citation type="submission" date="2022-09" db="EMBL/GenBank/DDBJ databases">
        <title>Tahibacter sp. nov., isolated from a fresh water.</title>
        <authorList>
            <person name="Baek J.H."/>
            <person name="Lee J.K."/>
            <person name="Kim J.M."/>
            <person name="Jeon C.O."/>
        </authorList>
    </citation>
    <scope>NUCLEOTIDE SEQUENCE</scope>
    <source>
        <strain evidence="3">W38</strain>
    </source>
</reference>
<feature type="domain" description="Glucose/Sorbosone dehydrogenase" evidence="2">
    <location>
        <begin position="255"/>
        <end position="326"/>
    </location>
</feature>
<organism evidence="3 4">
    <name type="scientific">Tahibacter amnicola</name>
    <dbReference type="NCBI Taxonomy" id="2976241"/>
    <lineage>
        <taxon>Bacteria</taxon>
        <taxon>Pseudomonadati</taxon>
        <taxon>Pseudomonadota</taxon>
        <taxon>Gammaproteobacteria</taxon>
        <taxon>Lysobacterales</taxon>
        <taxon>Rhodanobacteraceae</taxon>
        <taxon>Tahibacter</taxon>
    </lineage>
</organism>
<evidence type="ECO:0000313" key="3">
    <source>
        <dbReference type="EMBL" id="UXI66886.1"/>
    </source>
</evidence>
<dbReference type="Proteomes" id="UP001064632">
    <property type="component" value="Chromosome"/>
</dbReference>
<dbReference type="Gene3D" id="2.120.10.30">
    <property type="entry name" value="TolB, C-terminal domain"/>
    <property type="match status" value="1"/>
</dbReference>